<evidence type="ECO:0000259" key="1">
    <source>
        <dbReference type="Pfam" id="PF06048"/>
    </source>
</evidence>
<dbReference type="RefSeq" id="WP_215581902.1">
    <property type="nucleotide sequence ID" value="NZ_CP073754.1"/>
</dbReference>
<name>A0A975MMK9_9GAMM</name>
<dbReference type="KEGG" id="mpad:KEF85_14825"/>
<dbReference type="InterPro" id="IPR009270">
    <property type="entry name" value="DUF927"/>
</dbReference>
<evidence type="ECO:0000313" key="3">
    <source>
        <dbReference type="Proteomes" id="UP000676649"/>
    </source>
</evidence>
<sequence>MFLPEVIEIDEAELSCLEKNVVSNKSEVRQLSFADLELPCYIVEENWFELGGKRQPGVWYCYQTEGNQKTPSAQHAIRICSPLYIEAVTNTEDGQFFGRLLRFRNTFGRWRQWAMPMELLRGSGEELRGELLAAGVEIEQKNRNKLADYLQSHIPDKIITAATHTGWTTSGNAFVMPDRIVGADNVYLQSDSIGQYGAIHPGGDYWEWQQLAALCAGNPVLILSLCVSFAGPLLAKVHHDSGGIHWVGDSSTGKTTALLLAVSVWGGEDFKRSWRATSNGLESVAAMLSDTCLCLDEINEADPQEVGSIVYCLGNGTGKTRANKVGSARHVQRWRLTILSTGERSITAAMKESGKQTKAGQLMRLLNIPAKRKFGLFDHLHHFKDGRMLSDYFKSQCARHYGHAGVQFVEYLIQQGDADFGVVLAKIEMQFTHHDNQSARAASKFALYAMAGELAIEAGIVHWDQGTALHACQAMFAQWQRDRGKGLTEHQQILQNVGDYILKYGDTRFTDKNNPNDKPRAERAGWYLDKSDARIFLFTNDALREAGGNFDFNRVLDALEEAKWIADHNPGKRAKKTVIVGVGKPALYWILPMEHTDHA</sequence>
<dbReference type="EMBL" id="CP073754">
    <property type="protein sequence ID" value="QWF70582.1"/>
    <property type="molecule type" value="Genomic_DNA"/>
</dbReference>
<evidence type="ECO:0000313" key="2">
    <source>
        <dbReference type="EMBL" id="QWF70582.1"/>
    </source>
</evidence>
<dbReference type="Pfam" id="PF06048">
    <property type="entry name" value="DUF927"/>
    <property type="match status" value="1"/>
</dbReference>
<feature type="domain" description="DUF927" evidence="1">
    <location>
        <begin position="54"/>
        <end position="332"/>
    </location>
</feature>
<proteinExistence type="predicted"/>
<protein>
    <submittedName>
        <fullName evidence="2">DUF927 domain-containing protein</fullName>
    </submittedName>
</protein>
<keyword evidence="3" id="KW-1185">Reference proteome</keyword>
<accession>A0A975MMK9</accession>
<dbReference type="AlphaFoldDB" id="A0A975MMK9"/>
<gene>
    <name evidence="2" type="ORF">KEF85_14825</name>
</gene>
<dbReference type="Proteomes" id="UP000676649">
    <property type="component" value="Chromosome"/>
</dbReference>
<organism evidence="2 3">
    <name type="scientific">Methylomonas paludis</name>
    <dbReference type="NCBI Taxonomy" id="1173101"/>
    <lineage>
        <taxon>Bacteria</taxon>
        <taxon>Pseudomonadati</taxon>
        <taxon>Pseudomonadota</taxon>
        <taxon>Gammaproteobacteria</taxon>
        <taxon>Methylococcales</taxon>
        <taxon>Methylococcaceae</taxon>
        <taxon>Methylomonas</taxon>
    </lineage>
</organism>
<reference evidence="2" key="1">
    <citation type="submission" date="2021-04" db="EMBL/GenBank/DDBJ databases">
        <title>Draft genome sequence data of methanotrophic Methylovulum sp. strain S1L and Methylomonas sp. strain S2AM isolated from boreal lake water columns.</title>
        <authorList>
            <person name="Rissanen A.J."/>
            <person name="Mangayil R."/>
            <person name="Svenning M.M."/>
            <person name="Khanongnuch R."/>
        </authorList>
    </citation>
    <scope>NUCLEOTIDE SEQUENCE</scope>
    <source>
        <strain evidence="2">S2AM</strain>
    </source>
</reference>